<dbReference type="InterPro" id="IPR004812">
    <property type="entry name" value="Efflux_drug-R_Bcr/CmlA"/>
</dbReference>
<feature type="transmembrane region" description="Helical" evidence="9">
    <location>
        <begin position="160"/>
        <end position="180"/>
    </location>
</feature>
<accession>A0ABX5QJF9</accession>
<sequence length="463" mass="46376">MGLLRITLVLGLLEAFGPLSMDLYLPQLPQLARSLDTSDALAQATMSVCMIGLGIGQLIAGPLSDRFGRKRPLVVGVVLFAVLSAVCAVAPTIEVLLAARLMQGLAGSAGVVISMAVARDLFHGIELSRMLSLLALVTSLTPIIAPVIGGQLARVMDWRGIFFVLAGIGVALVFVAVFGLRESLPETGHHSGSVLGTTVTHASVVLRDPLFVALMLAACLGGAAFFSYLSMSSFVLQGQFGLTPQLFSLVFAMNALSQLGGAQLSRVFVRRLGTARMYLTGQLAGAAAAIALLVVTLLGAPAPVFIALLALYLGAAGLGGPNGTSLALGGHGSRAGTASALLGMAMFTAGAVAAPVVSALAGSSAATMATSVAAGSAAAALIGWLAVRRLAPADAGRPLSARARAEADAASLPGTATGPVAEASVDPGTGAATDDDTGAAPTVPSETTGAPPETSPGRPEKLP</sequence>
<evidence type="ECO:0000256" key="6">
    <source>
        <dbReference type="ARBA" id="ARBA00022989"/>
    </source>
</evidence>
<evidence type="ECO:0000256" key="1">
    <source>
        <dbReference type="ARBA" id="ARBA00004651"/>
    </source>
</evidence>
<proteinExistence type="inferred from homology"/>
<name>A0ABX5QJF9_9MICO</name>
<evidence type="ECO:0000256" key="9">
    <source>
        <dbReference type="SAM" id="Phobius"/>
    </source>
</evidence>
<dbReference type="CDD" id="cd17320">
    <property type="entry name" value="MFS_MdfA_MDR_like"/>
    <property type="match status" value="1"/>
</dbReference>
<feature type="transmembrane region" description="Helical" evidence="9">
    <location>
        <begin position="130"/>
        <end position="148"/>
    </location>
</feature>
<feature type="transmembrane region" description="Helical" evidence="9">
    <location>
        <begin position="340"/>
        <end position="361"/>
    </location>
</feature>
<organism evidence="11 12">
    <name type="scientific">Leucobacter muris</name>
    <dbReference type="NCBI Taxonomy" id="1935379"/>
    <lineage>
        <taxon>Bacteria</taxon>
        <taxon>Bacillati</taxon>
        <taxon>Actinomycetota</taxon>
        <taxon>Actinomycetes</taxon>
        <taxon>Micrococcales</taxon>
        <taxon>Microbacteriaceae</taxon>
        <taxon>Leucobacter</taxon>
    </lineage>
</organism>
<dbReference type="InterPro" id="IPR005829">
    <property type="entry name" value="Sugar_transporter_CS"/>
</dbReference>
<evidence type="ECO:0000313" key="12">
    <source>
        <dbReference type="Proteomes" id="UP000285768"/>
    </source>
</evidence>
<evidence type="ECO:0000259" key="10">
    <source>
        <dbReference type="PROSITE" id="PS50850"/>
    </source>
</evidence>
<feature type="region of interest" description="Disordered" evidence="8">
    <location>
        <begin position="409"/>
        <end position="463"/>
    </location>
</feature>
<dbReference type="InterPro" id="IPR036259">
    <property type="entry name" value="MFS_trans_sf"/>
</dbReference>
<reference evidence="11 12" key="1">
    <citation type="submission" date="2019-01" db="EMBL/GenBank/DDBJ databases">
        <title>Leucobacter muris sp. nov. isolated from the nose of a laboratory mouse.</title>
        <authorList>
            <person name="Benga L."/>
            <person name="Sproeer C."/>
            <person name="Schumann P."/>
            <person name="Verbarg S."/>
            <person name="Bunk B."/>
            <person name="Engelhardt E."/>
            <person name="Benten P.M."/>
            <person name="Sager M."/>
        </authorList>
    </citation>
    <scope>NUCLEOTIDE SEQUENCE [LARGE SCALE GENOMIC DNA]</scope>
    <source>
        <strain evidence="11 12">DSM 101948</strain>
    </source>
</reference>
<dbReference type="PROSITE" id="PS50850">
    <property type="entry name" value="MFS"/>
    <property type="match status" value="1"/>
</dbReference>
<dbReference type="SUPFAM" id="SSF103473">
    <property type="entry name" value="MFS general substrate transporter"/>
    <property type="match status" value="1"/>
</dbReference>
<keyword evidence="5 9" id="KW-0812">Transmembrane</keyword>
<protein>
    <submittedName>
        <fullName evidence="11">Bcr/CflA family efflux MFS transporter</fullName>
    </submittedName>
</protein>
<keyword evidence="7 9" id="KW-0472">Membrane</keyword>
<evidence type="ECO:0000256" key="7">
    <source>
        <dbReference type="ARBA" id="ARBA00023136"/>
    </source>
</evidence>
<evidence type="ECO:0000256" key="4">
    <source>
        <dbReference type="ARBA" id="ARBA00022475"/>
    </source>
</evidence>
<feature type="transmembrane region" description="Helical" evidence="9">
    <location>
        <begin position="99"/>
        <end position="118"/>
    </location>
</feature>
<feature type="transmembrane region" description="Helical" evidence="9">
    <location>
        <begin position="277"/>
        <end position="298"/>
    </location>
</feature>
<feature type="transmembrane region" description="Helical" evidence="9">
    <location>
        <begin position="41"/>
        <end position="61"/>
    </location>
</feature>
<feature type="domain" description="Major facilitator superfamily (MFS) profile" evidence="10">
    <location>
        <begin position="3"/>
        <end position="395"/>
    </location>
</feature>
<gene>
    <name evidence="11" type="ORF">Leucomu_10235</name>
</gene>
<keyword evidence="6 9" id="KW-1133">Transmembrane helix</keyword>
<feature type="transmembrane region" description="Helical" evidence="9">
    <location>
        <begin position="367"/>
        <end position="387"/>
    </location>
</feature>
<dbReference type="NCBIfam" id="TIGR00710">
    <property type="entry name" value="efflux_Bcr_CflA"/>
    <property type="match status" value="1"/>
</dbReference>
<feature type="compositionally biased region" description="Low complexity" evidence="8">
    <location>
        <begin position="426"/>
        <end position="442"/>
    </location>
</feature>
<comment type="subcellular location">
    <subcellularLocation>
        <location evidence="1">Cell membrane</location>
        <topology evidence="1">Multi-pass membrane protein</topology>
    </subcellularLocation>
</comment>
<dbReference type="Gene3D" id="1.20.1720.10">
    <property type="entry name" value="Multidrug resistance protein D"/>
    <property type="match status" value="1"/>
</dbReference>
<feature type="transmembrane region" description="Helical" evidence="9">
    <location>
        <begin position="210"/>
        <end position="229"/>
    </location>
</feature>
<dbReference type="InterPro" id="IPR011701">
    <property type="entry name" value="MFS"/>
</dbReference>
<dbReference type="Pfam" id="PF07690">
    <property type="entry name" value="MFS_1"/>
    <property type="match status" value="1"/>
</dbReference>
<evidence type="ECO:0000256" key="3">
    <source>
        <dbReference type="ARBA" id="ARBA00022448"/>
    </source>
</evidence>
<comment type="similarity">
    <text evidence="2">Belongs to the major facilitator superfamily. Bcr/CmlA family.</text>
</comment>
<dbReference type="InterPro" id="IPR020846">
    <property type="entry name" value="MFS_dom"/>
</dbReference>
<evidence type="ECO:0000256" key="5">
    <source>
        <dbReference type="ARBA" id="ARBA00022692"/>
    </source>
</evidence>
<evidence type="ECO:0000313" key="11">
    <source>
        <dbReference type="EMBL" id="QAB19236.1"/>
    </source>
</evidence>
<feature type="transmembrane region" description="Helical" evidence="9">
    <location>
        <begin position="73"/>
        <end position="93"/>
    </location>
</feature>
<dbReference type="PROSITE" id="PS00216">
    <property type="entry name" value="SUGAR_TRANSPORT_1"/>
    <property type="match status" value="1"/>
</dbReference>
<keyword evidence="3" id="KW-0813">Transport</keyword>
<keyword evidence="12" id="KW-1185">Reference proteome</keyword>
<feature type="transmembrane region" description="Helical" evidence="9">
    <location>
        <begin position="304"/>
        <end position="328"/>
    </location>
</feature>
<keyword evidence="4" id="KW-1003">Cell membrane</keyword>
<evidence type="ECO:0000256" key="8">
    <source>
        <dbReference type="SAM" id="MobiDB-lite"/>
    </source>
</evidence>
<evidence type="ECO:0000256" key="2">
    <source>
        <dbReference type="ARBA" id="ARBA00006236"/>
    </source>
</evidence>
<dbReference type="Proteomes" id="UP000285768">
    <property type="component" value="Chromosome"/>
</dbReference>
<dbReference type="PANTHER" id="PTHR23502">
    <property type="entry name" value="MAJOR FACILITATOR SUPERFAMILY"/>
    <property type="match status" value="1"/>
</dbReference>
<dbReference type="PANTHER" id="PTHR23502:SF132">
    <property type="entry name" value="POLYAMINE TRANSPORTER 2-RELATED"/>
    <property type="match status" value="1"/>
</dbReference>
<dbReference type="EMBL" id="CP035037">
    <property type="protein sequence ID" value="QAB19236.1"/>
    <property type="molecule type" value="Genomic_DNA"/>
</dbReference>